<dbReference type="PANTHER" id="PTHR43771">
    <property type="entry name" value="PHOSPHOMANNOMUTASE"/>
    <property type="match status" value="1"/>
</dbReference>
<evidence type="ECO:0000259" key="10">
    <source>
        <dbReference type="Pfam" id="PF02879"/>
    </source>
</evidence>
<dbReference type="InterPro" id="IPR005845">
    <property type="entry name" value="A-D-PHexomutase_a/b/a-II"/>
</dbReference>
<accession>A0A426U2M8</accession>
<dbReference type="Pfam" id="PF02879">
    <property type="entry name" value="PGM_PMM_II"/>
    <property type="match status" value="1"/>
</dbReference>
<feature type="domain" description="Alpha-D-phosphohexomutase C-terminal" evidence="8">
    <location>
        <begin position="378"/>
        <end position="449"/>
    </location>
</feature>
<dbReference type="SUPFAM" id="SSF55957">
    <property type="entry name" value="Phosphoglucomutase, C-terminal domain"/>
    <property type="match status" value="1"/>
</dbReference>
<dbReference type="Pfam" id="PF02880">
    <property type="entry name" value="PGM_PMM_III"/>
    <property type="match status" value="1"/>
</dbReference>
<evidence type="ECO:0000313" key="13">
    <source>
        <dbReference type="Proteomes" id="UP000280307"/>
    </source>
</evidence>
<dbReference type="Proteomes" id="UP000280307">
    <property type="component" value="Unassembled WGS sequence"/>
</dbReference>
<dbReference type="Gene3D" id="3.30.310.50">
    <property type="entry name" value="Alpha-D-phosphohexomutase, C-terminal domain"/>
    <property type="match status" value="1"/>
</dbReference>
<comment type="similarity">
    <text evidence="2 7">Belongs to the phosphohexose mutase family.</text>
</comment>
<sequence length="454" mass="50105">MQVNPAIFKAYDIRGVYPTELNEDAAYLIGRAFASFLQVEKVIVGRDMRVSSPAIFDAVTRGLTDQGADVTDIGMVSTDQYYYACATLGLAGMMVTASHNPAQYSGFKMVRKMPYLLSGDEGIQDLRRLVESEEFATPTRKGEITTIDLNEEFVNYVLTLVDVKALQLHAAAAAPLRVIADTGNGMVGPALQAIYSRLPLEFEGMYLDPDGTLPNHGLDPLQPENRAELQARVLAEGFDIGFLFDGDGDRFFAVDDRGTFISGDFLTAIMGQYMLERYAGAKILYDVRASWAVPDLISAKGGTPLMERVGHAFIKQRMASEDAVFAGEVTGHYYFKDFFYADSGILPSLLLLELLARRNIKMSDLLKELEAKYFISGEINSKVADVKGCLATLATRYADAKVEYMDGVSVTYDTWHFNVRGSNTEPLIRLNLESVASPAEMEDKRDEVLAIIRG</sequence>
<evidence type="ECO:0000256" key="6">
    <source>
        <dbReference type="ARBA" id="ARBA00023235"/>
    </source>
</evidence>
<evidence type="ECO:0000256" key="7">
    <source>
        <dbReference type="RuleBase" id="RU004326"/>
    </source>
</evidence>
<dbReference type="InterPro" id="IPR005843">
    <property type="entry name" value="A-D-PHexomutase_C"/>
</dbReference>
<dbReference type="PRINTS" id="PR00509">
    <property type="entry name" value="PGMPMM"/>
</dbReference>
<feature type="domain" description="Alpha-D-phosphohexomutase alpha/beta/alpha" evidence="9">
    <location>
        <begin position="7"/>
        <end position="135"/>
    </location>
</feature>
<dbReference type="InterPro" id="IPR016055">
    <property type="entry name" value="A-D-PHexomutase_a/b/a-I/II/III"/>
</dbReference>
<keyword evidence="5 7" id="KW-0460">Magnesium</keyword>
<feature type="domain" description="Alpha-D-phosphohexomutase alpha/beta/alpha" evidence="10">
    <location>
        <begin position="152"/>
        <end position="258"/>
    </location>
</feature>
<evidence type="ECO:0000259" key="8">
    <source>
        <dbReference type="Pfam" id="PF00408"/>
    </source>
</evidence>
<proteinExistence type="inferred from homology"/>
<dbReference type="InterPro" id="IPR016066">
    <property type="entry name" value="A-D-PHexomutase_CS"/>
</dbReference>
<evidence type="ECO:0000256" key="1">
    <source>
        <dbReference type="ARBA" id="ARBA00001946"/>
    </source>
</evidence>
<dbReference type="Pfam" id="PF02878">
    <property type="entry name" value="PGM_PMM_I"/>
    <property type="match status" value="1"/>
</dbReference>
<dbReference type="InterPro" id="IPR005841">
    <property type="entry name" value="Alpha-D-phosphohexomutase_SF"/>
</dbReference>
<organism evidence="12 13">
    <name type="scientific">Candidatus Viridilinea halotolerans</name>
    <dbReference type="NCBI Taxonomy" id="2491704"/>
    <lineage>
        <taxon>Bacteria</taxon>
        <taxon>Bacillati</taxon>
        <taxon>Chloroflexota</taxon>
        <taxon>Chloroflexia</taxon>
        <taxon>Chloroflexales</taxon>
        <taxon>Chloroflexineae</taxon>
        <taxon>Oscillochloridaceae</taxon>
        <taxon>Candidatus Viridilinea</taxon>
    </lineage>
</organism>
<dbReference type="EMBL" id="RSAS01000309">
    <property type="protein sequence ID" value="RRR73881.1"/>
    <property type="molecule type" value="Genomic_DNA"/>
</dbReference>
<dbReference type="PROSITE" id="PS00710">
    <property type="entry name" value="PGM_PMM"/>
    <property type="match status" value="1"/>
</dbReference>
<evidence type="ECO:0000256" key="2">
    <source>
        <dbReference type="ARBA" id="ARBA00010231"/>
    </source>
</evidence>
<keyword evidence="3" id="KW-0597">Phosphoprotein</keyword>
<comment type="caution">
    <text evidence="12">The sequence shown here is derived from an EMBL/GenBank/DDBJ whole genome shotgun (WGS) entry which is preliminary data.</text>
</comment>
<protein>
    <submittedName>
        <fullName evidence="12">Phosphomannomutase/phosphoglucomutase</fullName>
    </submittedName>
</protein>
<dbReference type="GO" id="GO:0000287">
    <property type="term" value="F:magnesium ion binding"/>
    <property type="evidence" value="ECO:0007669"/>
    <property type="project" value="InterPro"/>
</dbReference>
<dbReference type="CDD" id="cd03089">
    <property type="entry name" value="PMM_PGM"/>
    <property type="match status" value="1"/>
</dbReference>
<dbReference type="GO" id="GO:0016868">
    <property type="term" value="F:intramolecular phosphotransferase activity"/>
    <property type="evidence" value="ECO:0007669"/>
    <property type="project" value="InterPro"/>
</dbReference>
<dbReference type="SUPFAM" id="SSF53738">
    <property type="entry name" value="Phosphoglucomutase, first 3 domains"/>
    <property type="match status" value="3"/>
</dbReference>
<dbReference type="PANTHER" id="PTHR43771:SF1">
    <property type="entry name" value="PHOSPHOMANNOMUTASE"/>
    <property type="match status" value="1"/>
</dbReference>
<gene>
    <name evidence="12" type="ORF">EI684_08175</name>
</gene>
<evidence type="ECO:0000259" key="9">
    <source>
        <dbReference type="Pfam" id="PF02878"/>
    </source>
</evidence>
<evidence type="ECO:0000259" key="11">
    <source>
        <dbReference type="Pfam" id="PF02880"/>
    </source>
</evidence>
<name>A0A426U2M8_9CHLR</name>
<dbReference type="InterPro" id="IPR036900">
    <property type="entry name" value="A-D-PHexomutase_C_sf"/>
</dbReference>
<evidence type="ECO:0000256" key="4">
    <source>
        <dbReference type="ARBA" id="ARBA00022723"/>
    </source>
</evidence>
<keyword evidence="4 7" id="KW-0479">Metal-binding</keyword>
<dbReference type="Gene3D" id="3.40.120.10">
    <property type="entry name" value="Alpha-D-Glucose-1,6-Bisphosphate, subunit A, domain 3"/>
    <property type="match status" value="3"/>
</dbReference>
<feature type="domain" description="Alpha-D-phosphohexomutase alpha/beta/alpha" evidence="11">
    <location>
        <begin position="263"/>
        <end position="373"/>
    </location>
</feature>
<comment type="cofactor">
    <cofactor evidence="1">
        <name>Mg(2+)</name>
        <dbReference type="ChEBI" id="CHEBI:18420"/>
    </cofactor>
</comment>
<evidence type="ECO:0000313" key="12">
    <source>
        <dbReference type="EMBL" id="RRR73881.1"/>
    </source>
</evidence>
<dbReference type="GO" id="GO:0005975">
    <property type="term" value="P:carbohydrate metabolic process"/>
    <property type="evidence" value="ECO:0007669"/>
    <property type="project" value="InterPro"/>
</dbReference>
<dbReference type="InterPro" id="IPR005844">
    <property type="entry name" value="A-D-PHexomutase_a/b/a-I"/>
</dbReference>
<reference evidence="12 13" key="1">
    <citation type="submission" date="2018-12" db="EMBL/GenBank/DDBJ databases">
        <title>Genome Sequence of Candidatus Viridilinea halotolerans isolated from saline sulfide-rich spring.</title>
        <authorList>
            <person name="Grouzdev D.S."/>
            <person name="Burganskaya E.I."/>
            <person name="Krutkina M.S."/>
            <person name="Sukhacheva M.V."/>
            <person name="Gorlenko V.M."/>
        </authorList>
    </citation>
    <scope>NUCLEOTIDE SEQUENCE [LARGE SCALE GENOMIC DNA]</scope>
    <source>
        <strain evidence="12">Chok-6</strain>
    </source>
</reference>
<dbReference type="InterPro" id="IPR005846">
    <property type="entry name" value="A-D-PHexomutase_a/b/a-III"/>
</dbReference>
<evidence type="ECO:0000256" key="5">
    <source>
        <dbReference type="ARBA" id="ARBA00022842"/>
    </source>
</evidence>
<dbReference type="Pfam" id="PF00408">
    <property type="entry name" value="PGM_PMM_IV"/>
    <property type="match status" value="1"/>
</dbReference>
<evidence type="ECO:0000256" key="3">
    <source>
        <dbReference type="ARBA" id="ARBA00022553"/>
    </source>
</evidence>
<dbReference type="AlphaFoldDB" id="A0A426U2M8"/>
<keyword evidence="6" id="KW-0413">Isomerase</keyword>